<accession>A0ABQ4WHP1</accession>
<keyword evidence="2" id="KW-1185">Reference proteome</keyword>
<dbReference type="EMBL" id="BQNB010008650">
    <property type="protein sequence ID" value="GJS52357.1"/>
    <property type="molecule type" value="Genomic_DNA"/>
</dbReference>
<protein>
    <submittedName>
        <fullName evidence="1">Uncharacterized protein</fullName>
    </submittedName>
</protein>
<name>A0ABQ4WHP1_9ASTR</name>
<reference evidence="1" key="1">
    <citation type="journal article" date="2022" name="Int. J. Mol. Sci.">
        <title>Draft Genome of Tanacetum Coccineum: Genomic Comparison of Closely Related Tanacetum-Family Plants.</title>
        <authorList>
            <person name="Yamashiro T."/>
            <person name="Shiraishi A."/>
            <person name="Nakayama K."/>
            <person name="Satake H."/>
        </authorList>
    </citation>
    <scope>NUCLEOTIDE SEQUENCE</scope>
</reference>
<reference evidence="1" key="2">
    <citation type="submission" date="2022-01" db="EMBL/GenBank/DDBJ databases">
        <authorList>
            <person name="Yamashiro T."/>
            <person name="Shiraishi A."/>
            <person name="Satake H."/>
            <person name="Nakayama K."/>
        </authorList>
    </citation>
    <scope>NUCLEOTIDE SEQUENCE</scope>
</reference>
<evidence type="ECO:0000313" key="2">
    <source>
        <dbReference type="Proteomes" id="UP001151760"/>
    </source>
</evidence>
<dbReference type="Proteomes" id="UP001151760">
    <property type="component" value="Unassembled WGS sequence"/>
</dbReference>
<gene>
    <name evidence="1" type="ORF">Tco_0625719</name>
</gene>
<sequence>MELENTTEHALAKLPCSKTRGSMSCGRSGSNSSIFRYQGLCFMGGHKRFGNSWVPIPVTTSETGTSTNNKVLGLSTIEENSNNINTVNPEVSTGTTKVNTASTEISTASFSDATVYAFLSTQPQGSQLVHEDLEQLHDVI</sequence>
<comment type="caution">
    <text evidence="1">The sequence shown here is derived from an EMBL/GenBank/DDBJ whole genome shotgun (WGS) entry which is preliminary data.</text>
</comment>
<organism evidence="1 2">
    <name type="scientific">Tanacetum coccineum</name>
    <dbReference type="NCBI Taxonomy" id="301880"/>
    <lineage>
        <taxon>Eukaryota</taxon>
        <taxon>Viridiplantae</taxon>
        <taxon>Streptophyta</taxon>
        <taxon>Embryophyta</taxon>
        <taxon>Tracheophyta</taxon>
        <taxon>Spermatophyta</taxon>
        <taxon>Magnoliopsida</taxon>
        <taxon>eudicotyledons</taxon>
        <taxon>Gunneridae</taxon>
        <taxon>Pentapetalae</taxon>
        <taxon>asterids</taxon>
        <taxon>campanulids</taxon>
        <taxon>Asterales</taxon>
        <taxon>Asteraceae</taxon>
        <taxon>Asteroideae</taxon>
        <taxon>Anthemideae</taxon>
        <taxon>Anthemidinae</taxon>
        <taxon>Tanacetum</taxon>
    </lineage>
</organism>
<evidence type="ECO:0000313" key="1">
    <source>
        <dbReference type="EMBL" id="GJS52357.1"/>
    </source>
</evidence>
<proteinExistence type="predicted"/>